<dbReference type="PANTHER" id="PTHR46154:SF4">
    <property type="entry name" value="UREA ACTIVE TRANSPORTER"/>
    <property type="match status" value="1"/>
</dbReference>
<dbReference type="GO" id="GO:0015204">
    <property type="term" value="F:urea transmembrane transporter activity"/>
    <property type="evidence" value="ECO:0007669"/>
    <property type="project" value="InterPro"/>
</dbReference>
<keyword evidence="2" id="KW-0472">Membrane</keyword>
<keyword evidence="2" id="KW-0812">Transmembrane</keyword>
<keyword evidence="1" id="KW-0813">Transport</keyword>
<sequence>MTLDPLNPILTITYNFSGPPLNINRTLLSLQQIACLPLRWQCPIEELERLSHNEVTCIFVILFIEKLAPYVKTNFGFSMTYLAVQIFWPNTIIYWVNLATQVGILSPILYSTSTSVTIMLFSLILLEMRTKAPGAKTFPQVAKSRFGTTAHIIVVITFLLKAVFSVMQVVNDGCWILEAATDDVGSEKIKACIFLSVVTCVVLAEFGKYRKSKEHADRTQILIKSEYHSQDALVLEGDHLIKIHHRLINFSFE</sequence>
<feature type="transmembrane region" description="Helical" evidence="2">
    <location>
        <begin position="146"/>
        <end position="168"/>
    </location>
</feature>
<feature type="transmembrane region" description="Helical" evidence="2">
    <location>
        <begin position="75"/>
        <end position="96"/>
    </location>
</feature>
<name>A0A3P7NWY3_DIBLA</name>
<reference evidence="3 4" key="1">
    <citation type="submission" date="2018-11" db="EMBL/GenBank/DDBJ databases">
        <authorList>
            <consortium name="Pathogen Informatics"/>
        </authorList>
    </citation>
    <scope>NUCLEOTIDE SEQUENCE [LARGE SCALE GENOMIC DNA]</scope>
</reference>
<evidence type="ECO:0000313" key="4">
    <source>
        <dbReference type="Proteomes" id="UP000281553"/>
    </source>
</evidence>
<dbReference type="PANTHER" id="PTHR46154">
    <property type="match status" value="1"/>
</dbReference>
<evidence type="ECO:0000313" key="3">
    <source>
        <dbReference type="EMBL" id="VDN10066.1"/>
    </source>
</evidence>
<dbReference type="Proteomes" id="UP000281553">
    <property type="component" value="Unassembled WGS sequence"/>
</dbReference>
<evidence type="ECO:0000256" key="2">
    <source>
        <dbReference type="SAM" id="Phobius"/>
    </source>
</evidence>
<dbReference type="EMBL" id="UYRU01048394">
    <property type="protein sequence ID" value="VDN10066.1"/>
    <property type="molecule type" value="Genomic_DNA"/>
</dbReference>
<dbReference type="AlphaFoldDB" id="A0A3P7NWY3"/>
<dbReference type="InterPro" id="IPR031155">
    <property type="entry name" value="DUR"/>
</dbReference>
<accession>A0A3P7NWY3</accession>
<evidence type="ECO:0000256" key="1">
    <source>
        <dbReference type="ARBA" id="ARBA00022448"/>
    </source>
</evidence>
<dbReference type="OrthoDB" id="10049971at2759"/>
<keyword evidence="2" id="KW-1133">Transmembrane helix</keyword>
<organism evidence="3 4">
    <name type="scientific">Dibothriocephalus latus</name>
    <name type="common">Fish tapeworm</name>
    <name type="synonym">Diphyllobothrium latum</name>
    <dbReference type="NCBI Taxonomy" id="60516"/>
    <lineage>
        <taxon>Eukaryota</taxon>
        <taxon>Metazoa</taxon>
        <taxon>Spiralia</taxon>
        <taxon>Lophotrochozoa</taxon>
        <taxon>Platyhelminthes</taxon>
        <taxon>Cestoda</taxon>
        <taxon>Eucestoda</taxon>
        <taxon>Diphyllobothriidea</taxon>
        <taxon>Diphyllobothriidae</taxon>
        <taxon>Dibothriocephalus</taxon>
    </lineage>
</organism>
<dbReference type="GO" id="GO:0005886">
    <property type="term" value="C:plasma membrane"/>
    <property type="evidence" value="ECO:0007669"/>
    <property type="project" value="TreeGrafter"/>
</dbReference>
<keyword evidence="4" id="KW-1185">Reference proteome</keyword>
<feature type="transmembrane region" description="Helical" evidence="2">
    <location>
        <begin position="108"/>
        <end position="126"/>
    </location>
</feature>
<protein>
    <submittedName>
        <fullName evidence="3">Uncharacterized protein</fullName>
    </submittedName>
</protein>
<gene>
    <name evidence="3" type="ORF">DILT_LOCUS5897</name>
</gene>
<proteinExistence type="predicted"/>